<evidence type="ECO:0000313" key="3">
    <source>
        <dbReference type="Proteomes" id="UP000603434"/>
    </source>
</evidence>
<dbReference type="InterPro" id="IPR036259">
    <property type="entry name" value="MFS_trans_sf"/>
</dbReference>
<dbReference type="Proteomes" id="UP000603434">
    <property type="component" value="Unassembled WGS sequence"/>
</dbReference>
<organism evidence="2 3">
    <name type="scientific">Candidatus Desulfatibia profunda</name>
    <dbReference type="NCBI Taxonomy" id="2841695"/>
    <lineage>
        <taxon>Bacteria</taxon>
        <taxon>Pseudomonadati</taxon>
        <taxon>Thermodesulfobacteriota</taxon>
        <taxon>Desulfobacteria</taxon>
        <taxon>Desulfobacterales</taxon>
        <taxon>Desulfobacterales incertae sedis</taxon>
        <taxon>Candidatus Desulfatibia</taxon>
    </lineage>
</organism>
<proteinExistence type="predicted"/>
<protein>
    <recommendedName>
        <fullName evidence="4">MFS transporter</fullName>
    </recommendedName>
</protein>
<evidence type="ECO:0000313" key="2">
    <source>
        <dbReference type="EMBL" id="MBC8360877.1"/>
    </source>
</evidence>
<feature type="transmembrane region" description="Helical" evidence="1">
    <location>
        <begin position="55"/>
        <end position="76"/>
    </location>
</feature>
<evidence type="ECO:0008006" key="4">
    <source>
        <dbReference type="Google" id="ProtNLM"/>
    </source>
</evidence>
<feature type="transmembrane region" description="Helical" evidence="1">
    <location>
        <begin position="12"/>
        <end position="35"/>
    </location>
</feature>
<gene>
    <name evidence="2" type="ORF">H8E23_05730</name>
</gene>
<dbReference type="AlphaFoldDB" id="A0A8J6TIC5"/>
<dbReference type="Gene3D" id="1.20.1250.20">
    <property type="entry name" value="MFS general substrate transporter like domains"/>
    <property type="match status" value="1"/>
</dbReference>
<keyword evidence="1" id="KW-0472">Membrane</keyword>
<sequence length="120" mass="13700">MIAHRQKDRHPVVVFFGLSSFEMLAMFRRGLFYAYLSIYLRHYLGMSVTETTLFATLPMVANVCCQTFVWIGGILYDGIGFRMVRPSNGRRSFPSFRELCRPGGHCALRAQRQSGADLRA</sequence>
<evidence type="ECO:0000256" key="1">
    <source>
        <dbReference type="SAM" id="Phobius"/>
    </source>
</evidence>
<dbReference type="SUPFAM" id="SSF103473">
    <property type="entry name" value="MFS general substrate transporter"/>
    <property type="match status" value="1"/>
</dbReference>
<dbReference type="EMBL" id="JACNJH010000111">
    <property type="protein sequence ID" value="MBC8360877.1"/>
    <property type="molecule type" value="Genomic_DNA"/>
</dbReference>
<name>A0A8J6TIC5_9BACT</name>
<reference evidence="2 3" key="1">
    <citation type="submission" date="2020-08" db="EMBL/GenBank/DDBJ databases">
        <title>Bridging the membrane lipid divide: bacteria of the FCB group superphylum have the potential to synthesize archaeal ether lipids.</title>
        <authorList>
            <person name="Villanueva L."/>
            <person name="Von Meijenfeldt F.A.B."/>
            <person name="Westbye A.B."/>
            <person name="Yadav S."/>
            <person name="Hopmans E.C."/>
            <person name="Dutilh B.E."/>
            <person name="Sinninghe Damste J.S."/>
        </authorList>
    </citation>
    <scope>NUCLEOTIDE SEQUENCE [LARGE SCALE GENOMIC DNA]</scope>
    <source>
        <strain evidence="2">NIOZ-UU30</strain>
    </source>
</reference>
<comment type="caution">
    <text evidence="2">The sequence shown here is derived from an EMBL/GenBank/DDBJ whole genome shotgun (WGS) entry which is preliminary data.</text>
</comment>
<keyword evidence="1" id="KW-1133">Transmembrane helix</keyword>
<accession>A0A8J6TIC5</accession>
<keyword evidence="1" id="KW-0812">Transmembrane</keyword>